<dbReference type="Proteomes" id="UP000192738">
    <property type="component" value="Unassembled WGS sequence"/>
</dbReference>
<keyword evidence="1" id="KW-1133">Transmembrane helix</keyword>
<feature type="transmembrane region" description="Helical" evidence="1">
    <location>
        <begin position="137"/>
        <end position="161"/>
    </location>
</feature>
<dbReference type="InterPro" id="IPR014535">
    <property type="entry name" value="Hpre_diP_synt_I"/>
</dbReference>
<name>A0A1W2CDS5_9FIRM</name>
<keyword evidence="1" id="KW-0812">Transmembrane</keyword>
<evidence type="ECO:0000313" key="2">
    <source>
        <dbReference type="EMBL" id="SMC83309.1"/>
    </source>
</evidence>
<dbReference type="RefSeq" id="WP_084576178.1">
    <property type="nucleotide sequence ID" value="NZ_CP155572.1"/>
</dbReference>
<accession>A0A1W2CDS5</accession>
<proteinExistence type="predicted"/>
<gene>
    <name evidence="2" type="ORF">SAMN04488500_110112</name>
</gene>
<sequence length="180" mass="19530">MNKTRRLVLLALLVAMAATLHVVESWLPVPMPVPGVKLGLANIISLFALIIFGWKEAFYIAVARVLIGSLFGGTLFGPSFIMSMGGSLISILIMTYIHKKYGHVFSLVGVSVFGAVAHNIAQVALAALLVYSLGLLWYIPYLLLFAVPTGLFTGLAVNYFFAKAPAKYGFKLKMLSHPNK</sequence>
<keyword evidence="3" id="KW-1185">Reference proteome</keyword>
<dbReference type="OrthoDB" id="9799095at2"/>
<evidence type="ECO:0000313" key="3">
    <source>
        <dbReference type="Proteomes" id="UP000192738"/>
    </source>
</evidence>
<feature type="transmembrane region" description="Helical" evidence="1">
    <location>
        <begin position="35"/>
        <end position="52"/>
    </location>
</feature>
<organism evidence="2 3">
    <name type="scientific">Sporomusa malonica</name>
    <dbReference type="NCBI Taxonomy" id="112901"/>
    <lineage>
        <taxon>Bacteria</taxon>
        <taxon>Bacillati</taxon>
        <taxon>Bacillota</taxon>
        <taxon>Negativicutes</taxon>
        <taxon>Selenomonadales</taxon>
        <taxon>Sporomusaceae</taxon>
        <taxon>Sporomusa</taxon>
    </lineage>
</organism>
<dbReference type="Pfam" id="PF07456">
    <property type="entry name" value="Hpre_diP_synt_I"/>
    <property type="match status" value="1"/>
</dbReference>
<feature type="transmembrane region" description="Helical" evidence="1">
    <location>
        <begin position="80"/>
        <end position="97"/>
    </location>
</feature>
<keyword evidence="1" id="KW-0472">Membrane</keyword>
<evidence type="ECO:0000256" key="1">
    <source>
        <dbReference type="SAM" id="Phobius"/>
    </source>
</evidence>
<dbReference type="STRING" id="112901.SAMN04488500_110112"/>
<dbReference type="InterPro" id="IPR010898">
    <property type="entry name" value="Hpre_diP_synth_I"/>
</dbReference>
<protein>
    <submittedName>
        <fullName evidence="2">Heptaprenyl diphosphate synthase</fullName>
    </submittedName>
</protein>
<dbReference type="PIRSF" id="PIRSF027391">
    <property type="entry name" value="Hpre_diP_synt_I"/>
    <property type="match status" value="1"/>
</dbReference>
<dbReference type="AlphaFoldDB" id="A0A1W2CDS5"/>
<feature type="transmembrane region" description="Helical" evidence="1">
    <location>
        <begin position="104"/>
        <end position="131"/>
    </location>
</feature>
<reference evidence="2 3" key="1">
    <citation type="submission" date="2017-04" db="EMBL/GenBank/DDBJ databases">
        <authorList>
            <person name="Afonso C.L."/>
            <person name="Miller P.J."/>
            <person name="Scott M.A."/>
            <person name="Spackman E."/>
            <person name="Goraichik I."/>
            <person name="Dimitrov K.M."/>
            <person name="Suarez D.L."/>
            <person name="Swayne D.E."/>
        </authorList>
    </citation>
    <scope>NUCLEOTIDE SEQUENCE [LARGE SCALE GENOMIC DNA]</scope>
    <source>
        <strain evidence="2 3">DSM 5090</strain>
    </source>
</reference>
<dbReference type="Gene3D" id="1.10.1760.20">
    <property type="match status" value="1"/>
</dbReference>
<dbReference type="EMBL" id="FWXI01000010">
    <property type="protein sequence ID" value="SMC83309.1"/>
    <property type="molecule type" value="Genomic_DNA"/>
</dbReference>